<organism evidence="1 2">
    <name type="scientific">Bradyrhizobium zhengyangense</name>
    <dbReference type="NCBI Taxonomy" id="2911009"/>
    <lineage>
        <taxon>Bacteria</taxon>
        <taxon>Pseudomonadati</taxon>
        <taxon>Pseudomonadota</taxon>
        <taxon>Alphaproteobacteria</taxon>
        <taxon>Hyphomicrobiales</taxon>
        <taxon>Nitrobacteraceae</taxon>
        <taxon>Bradyrhizobium</taxon>
    </lineage>
</organism>
<gene>
    <name evidence="1" type="ORF">L6637_41545</name>
</gene>
<keyword evidence="2" id="KW-1185">Reference proteome</keyword>
<protein>
    <recommendedName>
        <fullName evidence="3">KTSC domain-containing protein</fullName>
    </recommendedName>
</protein>
<sequence>MGDSIAAAEIEARLSAHSVNQHSVSMEIYLQERGQYLLFEALINSAYFHRAGLLREIANHAPQCTLLKTTD</sequence>
<dbReference type="EMBL" id="JAKLUA010000049">
    <property type="protein sequence ID" value="MCG2673361.1"/>
    <property type="molecule type" value="Genomic_DNA"/>
</dbReference>
<evidence type="ECO:0000313" key="2">
    <source>
        <dbReference type="Proteomes" id="UP001139012"/>
    </source>
</evidence>
<comment type="caution">
    <text evidence="1">The sequence shown here is derived from an EMBL/GenBank/DDBJ whole genome shotgun (WGS) entry which is preliminary data.</text>
</comment>
<proteinExistence type="predicted"/>
<evidence type="ECO:0000313" key="1">
    <source>
        <dbReference type="EMBL" id="MCG2673361.1"/>
    </source>
</evidence>
<reference evidence="1" key="1">
    <citation type="submission" date="2022-01" db="EMBL/GenBank/DDBJ databases">
        <title>Genome sequnece data of strain Bradyrhizobium sp. nov.</title>
        <authorList>
            <person name="Zhang J."/>
        </authorList>
    </citation>
    <scope>NUCLEOTIDE SEQUENCE</scope>
    <source>
        <strain evidence="1">WYCCWR 12774</strain>
    </source>
</reference>
<dbReference type="Proteomes" id="UP001139012">
    <property type="component" value="Unassembled WGS sequence"/>
</dbReference>
<accession>A0ABS9M2I1</accession>
<name>A0ABS9M2I1_9BRAD</name>
<dbReference type="RefSeq" id="WP_237874367.1">
    <property type="nucleotide sequence ID" value="NZ_JAKLUA010000049.1"/>
</dbReference>
<evidence type="ECO:0008006" key="3">
    <source>
        <dbReference type="Google" id="ProtNLM"/>
    </source>
</evidence>